<evidence type="ECO:0000313" key="3">
    <source>
        <dbReference type="Proteomes" id="UP000608071"/>
    </source>
</evidence>
<reference evidence="2 3" key="1">
    <citation type="submission" date="2020-08" db="EMBL/GenBank/DDBJ databases">
        <title>A Genomic Blueprint of the Chicken Gut Microbiome.</title>
        <authorList>
            <person name="Gilroy R."/>
            <person name="Ravi A."/>
            <person name="Getino M."/>
            <person name="Pursley I."/>
            <person name="Horton D.L."/>
            <person name="Alikhan N.-F."/>
            <person name="Baker D."/>
            <person name="Gharbi K."/>
            <person name="Hall N."/>
            <person name="Watson M."/>
            <person name="Adriaenssens E.M."/>
            <person name="Foster-Nyarko E."/>
            <person name="Jarju S."/>
            <person name="Secka A."/>
            <person name="Antonio M."/>
            <person name="Oren A."/>
            <person name="Chaudhuri R."/>
            <person name="La Ragione R.M."/>
            <person name="Hildebrand F."/>
            <person name="Pallen M.J."/>
        </authorList>
    </citation>
    <scope>NUCLEOTIDE SEQUENCE [LARGE SCALE GENOMIC DNA]</scope>
    <source>
        <strain evidence="2 3">Sa2BVA9</strain>
    </source>
</reference>
<gene>
    <name evidence="2" type="ORF">H9647_18205</name>
</gene>
<dbReference type="PANTHER" id="PTHR15020:SF50">
    <property type="entry name" value="UPF0659 PROTEIN YMR090W"/>
    <property type="match status" value="1"/>
</dbReference>
<dbReference type="PANTHER" id="PTHR15020">
    <property type="entry name" value="FLAVIN REDUCTASE-RELATED"/>
    <property type="match status" value="1"/>
</dbReference>
<proteinExistence type="predicted"/>
<accession>A0ABR8T2L2</accession>
<sequence length="214" mass="23193">MNILVIGANGQIGKQVISKLKDDKEHTVRAMVRKKEQADAFDKAGVEPVLANLEGTVDELAHAMKGSDAIVFTAGSGGDTGLDKTLLIDLDGAVKTMEAAEQAGISRYIMVSALHAEDRTRWSDQIKPYYAAKHYADKLLEESSLQYTILRPGGLLNEPGRGKITTDTEHGEKSIPREDVASVIVAVLNAENTYRKAIPLVSGEHSIQEVVQNI</sequence>
<feature type="domain" description="NAD(P)-binding" evidence="1">
    <location>
        <begin position="7"/>
        <end position="190"/>
    </location>
</feature>
<evidence type="ECO:0000313" key="2">
    <source>
        <dbReference type="EMBL" id="MBD7969997.1"/>
    </source>
</evidence>
<dbReference type="InterPro" id="IPR016040">
    <property type="entry name" value="NAD(P)-bd_dom"/>
</dbReference>
<dbReference type="Pfam" id="PF13460">
    <property type="entry name" value="NAD_binding_10"/>
    <property type="match status" value="1"/>
</dbReference>
<keyword evidence="3" id="KW-1185">Reference proteome</keyword>
<dbReference type="Proteomes" id="UP000608071">
    <property type="component" value="Unassembled WGS sequence"/>
</dbReference>
<dbReference type="EMBL" id="JACSQL010000009">
    <property type="protein sequence ID" value="MBD7969997.1"/>
    <property type="molecule type" value="Genomic_DNA"/>
</dbReference>
<organism evidence="2 3">
    <name type="scientific">Paenibacillus gallinarum</name>
    <dbReference type="NCBI Taxonomy" id="2762232"/>
    <lineage>
        <taxon>Bacteria</taxon>
        <taxon>Bacillati</taxon>
        <taxon>Bacillota</taxon>
        <taxon>Bacilli</taxon>
        <taxon>Bacillales</taxon>
        <taxon>Paenibacillaceae</taxon>
        <taxon>Paenibacillus</taxon>
    </lineage>
</organism>
<protein>
    <submittedName>
        <fullName evidence="2">SDR family oxidoreductase</fullName>
    </submittedName>
</protein>
<name>A0ABR8T2L2_9BACL</name>
<dbReference type="CDD" id="cd05243">
    <property type="entry name" value="SDR_a5"/>
    <property type="match status" value="1"/>
</dbReference>
<dbReference type="Gene3D" id="3.40.50.720">
    <property type="entry name" value="NAD(P)-binding Rossmann-like Domain"/>
    <property type="match status" value="1"/>
</dbReference>
<comment type="caution">
    <text evidence="2">The sequence shown here is derived from an EMBL/GenBank/DDBJ whole genome shotgun (WGS) entry which is preliminary data.</text>
</comment>
<dbReference type="RefSeq" id="WP_191802616.1">
    <property type="nucleotide sequence ID" value="NZ_JACSQL010000009.1"/>
</dbReference>
<evidence type="ECO:0000259" key="1">
    <source>
        <dbReference type="Pfam" id="PF13460"/>
    </source>
</evidence>
<dbReference type="SUPFAM" id="SSF51735">
    <property type="entry name" value="NAD(P)-binding Rossmann-fold domains"/>
    <property type="match status" value="1"/>
</dbReference>
<dbReference type="InterPro" id="IPR036291">
    <property type="entry name" value="NAD(P)-bd_dom_sf"/>
</dbReference>